<organism evidence="1 2">
    <name type="scientific">Verticillium longisporum</name>
    <name type="common">Verticillium dahliae var. longisporum</name>
    <dbReference type="NCBI Taxonomy" id="100787"/>
    <lineage>
        <taxon>Eukaryota</taxon>
        <taxon>Fungi</taxon>
        <taxon>Dikarya</taxon>
        <taxon>Ascomycota</taxon>
        <taxon>Pezizomycotina</taxon>
        <taxon>Sordariomycetes</taxon>
        <taxon>Hypocreomycetidae</taxon>
        <taxon>Glomerellales</taxon>
        <taxon>Plectosphaerellaceae</taxon>
        <taxon>Verticillium</taxon>
    </lineage>
</organism>
<sequence>MHYGYGLLQLQPLHCLLVSCPVIRAFIPLLGCIVLEQWAKRLRLRHASHTGHASCETRRAVVGVRERAVRKHCRTRTTPDKVLGGIQLRSRTFLAGLPVTRRLPKPCHLCITVAWWLCDPSRGHLSVLQHPKRCLSRRWPSSTWEWLRHSHTTSPAEACIDWSRPRG</sequence>
<reference evidence="2" key="1">
    <citation type="submission" date="2015-05" db="EMBL/GenBank/DDBJ databases">
        <authorList>
            <person name="Fogelqvist Johan"/>
        </authorList>
    </citation>
    <scope>NUCLEOTIDE SEQUENCE [LARGE SCALE GENOMIC DNA]</scope>
</reference>
<evidence type="ECO:0000313" key="1">
    <source>
        <dbReference type="EMBL" id="CRK12905.1"/>
    </source>
</evidence>
<keyword evidence="2" id="KW-1185">Reference proteome</keyword>
<name>A0A0G4KU12_VERLO</name>
<evidence type="ECO:0000313" key="2">
    <source>
        <dbReference type="Proteomes" id="UP000044602"/>
    </source>
</evidence>
<dbReference type="Proteomes" id="UP000044602">
    <property type="component" value="Unassembled WGS sequence"/>
</dbReference>
<proteinExistence type="predicted"/>
<protein>
    <submittedName>
        <fullName evidence="1">Uncharacterized protein</fullName>
    </submittedName>
</protein>
<dbReference type="EMBL" id="CVQH01004224">
    <property type="protein sequence ID" value="CRK12905.1"/>
    <property type="molecule type" value="Genomic_DNA"/>
</dbReference>
<dbReference type="AlphaFoldDB" id="A0A0G4KU12"/>
<gene>
    <name evidence="1" type="ORF">BN1708_010659</name>
</gene>
<accession>A0A0G4KU12</accession>